<gene>
    <name evidence="2" type="ORF">SAMN06297280_2234</name>
</gene>
<proteinExistence type="predicted"/>
<dbReference type="Pfam" id="PF04314">
    <property type="entry name" value="PCuAC"/>
    <property type="match status" value="1"/>
</dbReference>
<name>A0A285IXS0_9GAMM</name>
<sequence length="145" mass="15619">MIRRAALLLTAVFCLISVPAMATELTVTDGQVRVPMPGRTVTAGYFTINNNTANAVSLMSAASTAFERAELHQHSHQDGVMRMEQVADIEIAANASVSLQPGGLHLMLFNPVQPLLAGESVTVTLNFSNGQQIELSMPLTEMPRR</sequence>
<dbReference type="RefSeq" id="WP_097111468.1">
    <property type="nucleotide sequence ID" value="NZ_OBEB01000004.1"/>
</dbReference>
<evidence type="ECO:0008006" key="4">
    <source>
        <dbReference type="Google" id="ProtNLM"/>
    </source>
</evidence>
<dbReference type="SUPFAM" id="SSF110087">
    <property type="entry name" value="DR1885-like metal-binding protein"/>
    <property type="match status" value="1"/>
</dbReference>
<protein>
    <recommendedName>
        <fullName evidence="4">Copper chaperone PCu(A)C</fullName>
    </recommendedName>
</protein>
<dbReference type="PANTHER" id="PTHR36302:SF1">
    <property type="entry name" value="COPPER CHAPERONE PCU(A)C"/>
    <property type="match status" value="1"/>
</dbReference>
<dbReference type="Proteomes" id="UP000219353">
    <property type="component" value="Unassembled WGS sequence"/>
</dbReference>
<dbReference type="Gene3D" id="2.60.40.1890">
    <property type="entry name" value="PCu(A)C copper chaperone"/>
    <property type="match status" value="1"/>
</dbReference>
<dbReference type="InterPro" id="IPR036182">
    <property type="entry name" value="PCuAC_sf"/>
</dbReference>
<feature type="signal peptide" evidence="1">
    <location>
        <begin position="1"/>
        <end position="22"/>
    </location>
</feature>
<dbReference type="EMBL" id="OBEB01000004">
    <property type="protein sequence ID" value="SNY52850.1"/>
    <property type="molecule type" value="Genomic_DNA"/>
</dbReference>
<evidence type="ECO:0000256" key="1">
    <source>
        <dbReference type="SAM" id="SignalP"/>
    </source>
</evidence>
<reference evidence="3" key="1">
    <citation type="submission" date="2017-09" db="EMBL/GenBank/DDBJ databases">
        <authorList>
            <person name="Varghese N."/>
            <person name="Submissions S."/>
        </authorList>
    </citation>
    <scope>NUCLEOTIDE SEQUENCE [LARGE SCALE GENOMIC DNA]</scope>
    <source>
        <strain evidence="3">CGMCC 1.12461</strain>
    </source>
</reference>
<keyword evidence="3" id="KW-1185">Reference proteome</keyword>
<evidence type="ECO:0000313" key="3">
    <source>
        <dbReference type="Proteomes" id="UP000219353"/>
    </source>
</evidence>
<dbReference type="InterPro" id="IPR058248">
    <property type="entry name" value="Lxx211020-like"/>
</dbReference>
<accession>A0A285IXS0</accession>
<dbReference type="OrthoDB" id="9796962at2"/>
<dbReference type="InterPro" id="IPR007410">
    <property type="entry name" value="LpqE-like"/>
</dbReference>
<dbReference type="PANTHER" id="PTHR36302">
    <property type="entry name" value="BLR7088 PROTEIN"/>
    <property type="match status" value="1"/>
</dbReference>
<feature type="chain" id="PRO_5013193720" description="Copper chaperone PCu(A)C" evidence="1">
    <location>
        <begin position="23"/>
        <end position="145"/>
    </location>
</feature>
<evidence type="ECO:0000313" key="2">
    <source>
        <dbReference type="EMBL" id="SNY52850.1"/>
    </source>
</evidence>
<organism evidence="2 3">
    <name type="scientific">Arsukibacterium tuosuense</name>
    <dbReference type="NCBI Taxonomy" id="1323745"/>
    <lineage>
        <taxon>Bacteria</taxon>
        <taxon>Pseudomonadati</taxon>
        <taxon>Pseudomonadota</taxon>
        <taxon>Gammaproteobacteria</taxon>
        <taxon>Chromatiales</taxon>
        <taxon>Chromatiaceae</taxon>
        <taxon>Arsukibacterium</taxon>
    </lineage>
</organism>
<dbReference type="AlphaFoldDB" id="A0A285IXS0"/>
<keyword evidence="1" id="KW-0732">Signal</keyword>